<dbReference type="SMART" id="SM00327">
    <property type="entry name" value="VWA"/>
    <property type="match status" value="1"/>
</dbReference>
<evidence type="ECO:0000256" key="1">
    <source>
        <dbReference type="ARBA" id="ARBA00022475"/>
    </source>
</evidence>
<evidence type="ECO:0000313" key="8">
    <source>
        <dbReference type="Proteomes" id="UP001528920"/>
    </source>
</evidence>
<name>A0ABT5VP98_9BACT</name>
<dbReference type="CDD" id="cd01467">
    <property type="entry name" value="vWA_BatA_type"/>
    <property type="match status" value="1"/>
</dbReference>
<dbReference type="PANTHER" id="PTHR22550:SF5">
    <property type="entry name" value="LEUCINE ZIPPER PROTEIN 4"/>
    <property type="match status" value="1"/>
</dbReference>
<dbReference type="InterPro" id="IPR024163">
    <property type="entry name" value="Aerotolerance_reg_N"/>
</dbReference>
<protein>
    <submittedName>
        <fullName evidence="7">VWA domain-containing protein</fullName>
    </submittedName>
</protein>
<dbReference type="PANTHER" id="PTHR22550">
    <property type="entry name" value="SPORE GERMINATION PROTEIN"/>
    <property type="match status" value="1"/>
</dbReference>
<evidence type="ECO:0000256" key="2">
    <source>
        <dbReference type="ARBA" id="ARBA00022692"/>
    </source>
</evidence>
<dbReference type="SUPFAM" id="SSF53300">
    <property type="entry name" value="vWA-like"/>
    <property type="match status" value="1"/>
</dbReference>
<feature type="transmembrane region" description="Helical" evidence="5">
    <location>
        <begin position="53"/>
        <end position="75"/>
    </location>
</feature>
<dbReference type="Pfam" id="PF00092">
    <property type="entry name" value="VWA"/>
    <property type="match status" value="1"/>
</dbReference>
<keyword evidence="3 5" id="KW-1133">Transmembrane helix</keyword>
<keyword evidence="2 5" id="KW-0812">Transmembrane</keyword>
<proteinExistence type="predicted"/>
<comment type="caution">
    <text evidence="7">The sequence shown here is derived from an EMBL/GenBank/DDBJ whole genome shotgun (WGS) entry which is preliminary data.</text>
</comment>
<keyword evidence="4 5" id="KW-0472">Membrane</keyword>
<accession>A0ABT5VP98</accession>
<dbReference type="InterPro" id="IPR002035">
    <property type="entry name" value="VWF_A"/>
</dbReference>
<dbReference type="Pfam" id="PF07584">
    <property type="entry name" value="BatA"/>
    <property type="match status" value="1"/>
</dbReference>
<organism evidence="7 8">
    <name type="scientific">Paralabilibaculum antarcticum</name>
    <dbReference type="NCBI Taxonomy" id="2912572"/>
    <lineage>
        <taxon>Bacteria</taxon>
        <taxon>Pseudomonadati</taxon>
        <taxon>Bacteroidota</taxon>
        <taxon>Bacteroidia</taxon>
        <taxon>Marinilabiliales</taxon>
        <taxon>Marinifilaceae</taxon>
        <taxon>Paralabilibaculum</taxon>
    </lineage>
</organism>
<feature type="transmembrane region" description="Helical" evidence="5">
    <location>
        <begin position="12"/>
        <end position="27"/>
    </location>
</feature>
<sequence>MNSIQFANPEYFYLLLLLLPLITWYVLKDKNAHASIQVSTLKSFSAAPKTYKYYLRHALFAFRVLAIVFLVAAIARPQSSSSWKNETSEGIDIVMSLDISSSMLARDFEPDRLEAAKEVAMNFITGRQEDKIGLVIFSGESFTQCPLTTDHAVLINLFKDIQSGMIEDGTAIGLGLANAVNRLKDSKSKSKVVILLTDGVNNQGEIAPITAAELAKTFGIRVYTIGIGTMGTAPYPIQTAFGISMRNMPVKIDEEVLGQIADMTGGQYFRATDNNKLKAIYAEIDKLEKSKIEVKQYSTKSEKYLLFAMLAALFLLLEIALRNSILRNIP</sequence>
<dbReference type="Proteomes" id="UP001528920">
    <property type="component" value="Unassembled WGS sequence"/>
</dbReference>
<evidence type="ECO:0000259" key="6">
    <source>
        <dbReference type="PROSITE" id="PS50234"/>
    </source>
</evidence>
<dbReference type="RefSeq" id="WP_275108604.1">
    <property type="nucleotide sequence ID" value="NZ_JAKJSC010000001.1"/>
</dbReference>
<evidence type="ECO:0000256" key="4">
    <source>
        <dbReference type="ARBA" id="ARBA00023136"/>
    </source>
</evidence>
<dbReference type="PROSITE" id="PS50234">
    <property type="entry name" value="VWFA"/>
    <property type="match status" value="1"/>
</dbReference>
<dbReference type="InterPro" id="IPR036465">
    <property type="entry name" value="vWFA_dom_sf"/>
</dbReference>
<dbReference type="InterPro" id="IPR050768">
    <property type="entry name" value="UPF0353/GerABKA_families"/>
</dbReference>
<feature type="domain" description="VWFA" evidence="6">
    <location>
        <begin position="92"/>
        <end position="284"/>
    </location>
</feature>
<evidence type="ECO:0000256" key="3">
    <source>
        <dbReference type="ARBA" id="ARBA00022989"/>
    </source>
</evidence>
<evidence type="ECO:0000313" key="7">
    <source>
        <dbReference type="EMBL" id="MDE5417265.1"/>
    </source>
</evidence>
<keyword evidence="1" id="KW-1003">Cell membrane</keyword>
<reference evidence="7 8" key="1">
    <citation type="submission" date="2022-01" db="EMBL/GenBank/DDBJ databases">
        <title>Labilibaculum sp. nov, a marine bacterium isolated from Antarctica.</title>
        <authorList>
            <person name="Dai W."/>
        </authorList>
    </citation>
    <scope>NUCLEOTIDE SEQUENCE [LARGE SCALE GENOMIC DNA]</scope>
    <source>
        <strain evidence="7 8">DW002</strain>
    </source>
</reference>
<dbReference type="Gene3D" id="3.40.50.410">
    <property type="entry name" value="von Willebrand factor, type A domain"/>
    <property type="match status" value="1"/>
</dbReference>
<dbReference type="EMBL" id="JAKJSC010000001">
    <property type="protein sequence ID" value="MDE5417265.1"/>
    <property type="molecule type" value="Genomic_DNA"/>
</dbReference>
<evidence type="ECO:0000256" key="5">
    <source>
        <dbReference type="SAM" id="Phobius"/>
    </source>
</evidence>
<dbReference type="InterPro" id="IPR033881">
    <property type="entry name" value="vWA_BatA_type"/>
</dbReference>
<gene>
    <name evidence="7" type="ORF">L3049_04525</name>
</gene>
<feature type="transmembrane region" description="Helical" evidence="5">
    <location>
        <begin position="304"/>
        <end position="321"/>
    </location>
</feature>
<keyword evidence="8" id="KW-1185">Reference proteome</keyword>